<dbReference type="Gene3D" id="2.130.10.10">
    <property type="entry name" value="YVTN repeat-like/Quinoprotein amine dehydrogenase"/>
    <property type="match status" value="1"/>
</dbReference>
<proteinExistence type="predicted"/>
<organism evidence="2 3">
    <name type="scientific">Bradyrhizobium cytisi</name>
    <dbReference type="NCBI Taxonomy" id="515489"/>
    <lineage>
        <taxon>Bacteria</taxon>
        <taxon>Pseudomonadati</taxon>
        <taxon>Pseudomonadota</taxon>
        <taxon>Alphaproteobacteria</taxon>
        <taxon>Hyphomicrobiales</taxon>
        <taxon>Nitrobacteraceae</taxon>
        <taxon>Bradyrhizobium</taxon>
    </lineage>
</organism>
<sequence>MYFADRSNAGVEVIDTRTLTWKRLLPGFKGAVHNPNGTVNNNISGPDGVVSHGRWLYAGDGDSSLKVFDLDGASTAVASIPTGGSTRVDEMALTSNGKLLLAANNAEDPPFATLFAANGNAAKNSVSKIARIIVDQAIIPAGAGLSLEQPAWDPTTKRFFTSIPIIANNPTGCNYGQVSGPITCHGGVLVIDPKTVTGPTTQLSAFNPANLVESATCEAFKRARGAVPTTLELSDFISGFDYIYSHDDLMMGVNPFRVADLKSIPTIPLTRGEEEEDPEDTPKTKKPSRGSQAGSRIRA</sequence>
<comment type="caution">
    <text evidence="2">The sequence shown here is derived from an EMBL/GenBank/DDBJ whole genome shotgun (WGS) entry which is preliminary data.</text>
</comment>
<accession>A0A5S4X1Z6</accession>
<feature type="region of interest" description="Disordered" evidence="1">
    <location>
        <begin position="266"/>
        <end position="299"/>
    </location>
</feature>
<evidence type="ECO:0000313" key="2">
    <source>
        <dbReference type="EMBL" id="TYL83568.1"/>
    </source>
</evidence>
<feature type="compositionally biased region" description="Polar residues" evidence="1">
    <location>
        <begin position="289"/>
        <end position="299"/>
    </location>
</feature>
<evidence type="ECO:0000256" key="1">
    <source>
        <dbReference type="SAM" id="MobiDB-lite"/>
    </source>
</evidence>
<evidence type="ECO:0000313" key="3">
    <source>
        <dbReference type="Proteomes" id="UP000324853"/>
    </source>
</evidence>
<reference evidence="2 3" key="1">
    <citation type="submission" date="2019-08" db="EMBL/GenBank/DDBJ databases">
        <title>Bradyrhizobium hipponensis sp. nov., a rhizobium isolated from a Lupinus angustifolius root nodule in Tunisia.</title>
        <authorList>
            <person name="Off K."/>
            <person name="Rejili M."/>
            <person name="Mars M."/>
            <person name="Brachmann A."/>
            <person name="Marin M."/>
        </authorList>
    </citation>
    <scope>NUCLEOTIDE SEQUENCE [LARGE SCALE GENOMIC DNA]</scope>
    <source>
        <strain evidence="2 3">CTAW11</strain>
    </source>
</reference>
<dbReference type="InterPro" id="IPR015943">
    <property type="entry name" value="WD40/YVTN_repeat-like_dom_sf"/>
</dbReference>
<gene>
    <name evidence="2" type="ORF">FXB38_17875</name>
</gene>
<dbReference type="Proteomes" id="UP000324853">
    <property type="component" value="Unassembled WGS sequence"/>
</dbReference>
<dbReference type="OrthoDB" id="8183124at2"/>
<protein>
    <submittedName>
        <fullName evidence="2">Lactonase family protein</fullName>
    </submittedName>
</protein>
<name>A0A5S4X1Z6_9BRAD</name>
<dbReference type="EMBL" id="VSSR01000027">
    <property type="protein sequence ID" value="TYL83568.1"/>
    <property type="molecule type" value="Genomic_DNA"/>
</dbReference>
<keyword evidence="3" id="KW-1185">Reference proteome</keyword>
<dbReference type="SUPFAM" id="SSF75011">
    <property type="entry name" value="3-carboxy-cis,cis-mucoante lactonizing enzyme"/>
    <property type="match status" value="1"/>
</dbReference>
<dbReference type="RefSeq" id="WP_148752210.1">
    <property type="nucleotide sequence ID" value="NZ_VSSR01000027.1"/>
</dbReference>
<dbReference type="AlphaFoldDB" id="A0A5S4X1Z6"/>